<accession>A0AAN8YHK0</accession>
<dbReference type="Proteomes" id="UP001371456">
    <property type="component" value="Unassembled WGS sequence"/>
</dbReference>
<dbReference type="AlphaFoldDB" id="A0AAN8YHK0"/>
<evidence type="ECO:0000313" key="2">
    <source>
        <dbReference type="EMBL" id="KAK6789463.1"/>
    </source>
</evidence>
<sequence>MVITPGCQPPMDSGQPVNGHDELQCYVKHPELYLKKENSYQEPREKRNKRRGWKRQPEQVWAKVNIPIGNQFRALEIDEKDVDDENKNIGGGEDYHIVDKQTSKEWIETSFWKLDATPAVQRSCNVKDKGSNLHTSEGSEKQVDVSSKLDESPNNVMQQCHNIKEKPSNMQSPCKSLEHIKVSSRMEESPKIVQSSNGQASGKNQPRVIKMSEVNVGEILGENIPGILVKNAPDLIEE</sequence>
<feature type="region of interest" description="Disordered" evidence="1">
    <location>
        <begin position="1"/>
        <end position="21"/>
    </location>
</feature>
<feature type="region of interest" description="Disordered" evidence="1">
    <location>
        <begin position="37"/>
        <end position="56"/>
    </location>
</feature>
<proteinExistence type="predicted"/>
<reference evidence="2 3" key="1">
    <citation type="submission" date="2024-02" db="EMBL/GenBank/DDBJ databases">
        <title>de novo genome assembly of Solanum bulbocastanum strain 11H21.</title>
        <authorList>
            <person name="Hosaka A.J."/>
        </authorList>
    </citation>
    <scope>NUCLEOTIDE SEQUENCE [LARGE SCALE GENOMIC DNA]</scope>
    <source>
        <tissue evidence="2">Young leaves</tissue>
    </source>
</reference>
<protein>
    <submittedName>
        <fullName evidence="2">Uncharacterized protein</fullName>
    </submittedName>
</protein>
<feature type="compositionally biased region" description="Polar residues" evidence="1">
    <location>
        <begin position="192"/>
        <end position="204"/>
    </location>
</feature>
<comment type="caution">
    <text evidence="2">The sequence shown here is derived from an EMBL/GenBank/DDBJ whole genome shotgun (WGS) entry which is preliminary data.</text>
</comment>
<feature type="region of interest" description="Disordered" evidence="1">
    <location>
        <begin position="127"/>
        <end position="153"/>
    </location>
</feature>
<dbReference type="EMBL" id="JBANQN010000005">
    <property type="protein sequence ID" value="KAK6789463.1"/>
    <property type="molecule type" value="Genomic_DNA"/>
</dbReference>
<evidence type="ECO:0000256" key="1">
    <source>
        <dbReference type="SAM" id="MobiDB-lite"/>
    </source>
</evidence>
<evidence type="ECO:0000313" key="3">
    <source>
        <dbReference type="Proteomes" id="UP001371456"/>
    </source>
</evidence>
<organism evidence="2 3">
    <name type="scientific">Solanum bulbocastanum</name>
    <name type="common">Wild potato</name>
    <dbReference type="NCBI Taxonomy" id="147425"/>
    <lineage>
        <taxon>Eukaryota</taxon>
        <taxon>Viridiplantae</taxon>
        <taxon>Streptophyta</taxon>
        <taxon>Embryophyta</taxon>
        <taxon>Tracheophyta</taxon>
        <taxon>Spermatophyta</taxon>
        <taxon>Magnoliopsida</taxon>
        <taxon>eudicotyledons</taxon>
        <taxon>Gunneridae</taxon>
        <taxon>Pentapetalae</taxon>
        <taxon>asterids</taxon>
        <taxon>lamiids</taxon>
        <taxon>Solanales</taxon>
        <taxon>Solanaceae</taxon>
        <taxon>Solanoideae</taxon>
        <taxon>Solaneae</taxon>
        <taxon>Solanum</taxon>
    </lineage>
</organism>
<gene>
    <name evidence="2" type="ORF">RDI58_013263</name>
</gene>
<name>A0AAN8YHK0_SOLBU</name>
<keyword evidence="3" id="KW-1185">Reference proteome</keyword>
<feature type="compositionally biased region" description="Basic and acidic residues" evidence="1">
    <location>
        <begin position="127"/>
        <end position="151"/>
    </location>
</feature>
<feature type="region of interest" description="Disordered" evidence="1">
    <location>
        <begin position="182"/>
        <end position="206"/>
    </location>
</feature>